<dbReference type="PANTHER" id="PTHR10138">
    <property type="entry name" value="TRYPTOPHAN 2,3-DIOXYGENASE"/>
    <property type="match status" value="1"/>
</dbReference>
<comment type="subunit">
    <text evidence="1 9">Homotetramer.</text>
</comment>
<dbReference type="KEGG" id="aarc:G127AT_06340"/>
<evidence type="ECO:0000256" key="4">
    <source>
        <dbReference type="ARBA" id="ARBA00022964"/>
    </source>
</evidence>
<evidence type="ECO:0000256" key="2">
    <source>
        <dbReference type="ARBA" id="ARBA00022617"/>
    </source>
</evidence>
<dbReference type="PANTHER" id="PTHR10138:SF0">
    <property type="entry name" value="TRYPTOPHAN 2,3-DIOXYGENASE"/>
    <property type="match status" value="1"/>
</dbReference>
<name>A0A975FPU4_9MICO</name>
<keyword evidence="7 9" id="KW-0823">Tryptophan catabolism</keyword>
<feature type="region of interest" description="Disordered" evidence="10">
    <location>
        <begin position="1"/>
        <end position="44"/>
    </location>
</feature>
<dbReference type="GO" id="GO:0004833">
    <property type="term" value="F:L-tryptophan 2,3-dioxygenase activity"/>
    <property type="evidence" value="ECO:0007669"/>
    <property type="project" value="UniProtKB-UniRule"/>
</dbReference>
<dbReference type="SUPFAM" id="SSF140959">
    <property type="entry name" value="Indolic compounds 2,3-dioxygenase-like"/>
    <property type="match status" value="1"/>
</dbReference>
<keyword evidence="4 9" id="KW-0223">Dioxygenase</keyword>
<sequence length="321" mass="36947">MSALSRRRAFRPARRAPASTPRPRRRPTSLRKVEQRDDAPNTRAIEESVVTDFSERMSYGGYLDLPTLLSAQRPISDPPHHDELLFIVQHQTTELWLKLVLHELESARDLLRGDELAQALKRIARVKHIQRTLTEQWSVLATLTPTEYLQFRGFLGNASGFQSAQYRAVEFMLGNKHRKMLGVFEHDPASTAMLTEALESPSLYDEFLRMLARAGYPIPVEVLDRDVTEAWTYRPELVPVFASIYADPEHHWAAYETCEELVDLEENFQLWRFRHLKTVERIIGHKPGTGGSSGAPFLERALKLTFFPELYAVRTEIPEPR</sequence>
<dbReference type="HAMAP" id="MF_01972">
    <property type="entry name" value="T23O"/>
    <property type="match status" value="1"/>
</dbReference>
<dbReference type="GO" id="GO:0020037">
    <property type="term" value="F:heme binding"/>
    <property type="evidence" value="ECO:0007669"/>
    <property type="project" value="UniProtKB-UniRule"/>
</dbReference>
<dbReference type="EC" id="1.13.11.11" evidence="9"/>
<dbReference type="AlphaFoldDB" id="A0A975FPU4"/>
<comment type="cofactor">
    <cofactor evidence="9">
        <name>heme</name>
        <dbReference type="ChEBI" id="CHEBI:30413"/>
    </cofactor>
    <text evidence="9">Binds 1 heme group per subunit.</text>
</comment>
<evidence type="ECO:0000313" key="11">
    <source>
        <dbReference type="EMBL" id="QTX05817.1"/>
    </source>
</evidence>
<dbReference type="Proteomes" id="UP000671914">
    <property type="component" value="Chromosome"/>
</dbReference>
<evidence type="ECO:0000256" key="10">
    <source>
        <dbReference type="SAM" id="MobiDB-lite"/>
    </source>
</evidence>
<organism evidence="11 12">
    <name type="scientific">Agromyces archimandritae</name>
    <dbReference type="NCBI Taxonomy" id="2781962"/>
    <lineage>
        <taxon>Bacteria</taxon>
        <taxon>Bacillati</taxon>
        <taxon>Actinomycetota</taxon>
        <taxon>Actinomycetes</taxon>
        <taxon>Micrococcales</taxon>
        <taxon>Microbacteriaceae</taxon>
        <taxon>Agromyces</taxon>
    </lineage>
</organism>
<accession>A0A975FPU4</accession>
<evidence type="ECO:0000256" key="7">
    <source>
        <dbReference type="ARBA" id="ARBA00023079"/>
    </source>
</evidence>
<reference evidence="11" key="1">
    <citation type="submission" date="2021-03" db="EMBL/GenBank/DDBJ databases">
        <title>Agromyces archimandritus sp. nov., isolated from the cockroach Archimandrita tessellata.</title>
        <authorList>
            <person name="Guzman J."/>
            <person name="Ortuzar M."/>
            <person name="Poehlein A."/>
            <person name="Daniel R."/>
            <person name="Trujillo M."/>
            <person name="Vilcinskas A."/>
        </authorList>
    </citation>
    <scope>NUCLEOTIDE SEQUENCE</scope>
    <source>
        <strain evidence="11">G127AT</strain>
    </source>
</reference>
<feature type="binding site" description="axial binding residue" evidence="9">
    <location>
        <position position="275"/>
    </location>
    <ligand>
        <name>heme</name>
        <dbReference type="ChEBI" id="CHEBI:30413"/>
    </ligand>
    <ligandPart>
        <name>Fe</name>
        <dbReference type="ChEBI" id="CHEBI:18248"/>
    </ligandPart>
</feature>
<dbReference type="GO" id="GO:0019442">
    <property type="term" value="P:L-tryptophan catabolic process to acetyl-CoA"/>
    <property type="evidence" value="ECO:0007669"/>
    <property type="project" value="TreeGrafter"/>
</dbReference>
<keyword evidence="12" id="KW-1185">Reference proteome</keyword>
<comment type="similarity">
    <text evidence="9">Belongs to the tryptophan 2,3-dioxygenase family.</text>
</comment>
<protein>
    <recommendedName>
        <fullName evidence="9">Tryptophan 2,3-dioxygenase</fullName>
        <shortName evidence="9">TDO</shortName>
        <ecNumber evidence="9">1.13.11.11</ecNumber>
    </recommendedName>
    <alternativeName>
        <fullName evidence="9">Tryptamin 2,3-dioxygenase</fullName>
    </alternativeName>
    <alternativeName>
        <fullName evidence="9">Tryptophan oxygenase</fullName>
        <shortName evidence="9">TO</shortName>
        <shortName evidence="9">TRPO</shortName>
    </alternativeName>
    <alternativeName>
        <fullName evidence="9">Tryptophan pyrrolase</fullName>
    </alternativeName>
    <alternativeName>
        <fullName evidence="9">Tryptophanase</fullName>
    </alternativeName>
</protein>
<dbReference type="Pfam" id="PF03301">
    <property type="entry name" value="Trp_dioxygenase"/>
    <property type="match status" value="2"/>
</dbReference>
<comment type="catalytic activity">
    <reaction evidence="8 9">
        <text>L-tryptophan + O2 = N-formyl-L-kynurenine</text>
        <dbReference type="Rhea" id="RHEA:24536"/>
        <dbReference type="ChEBI" id="CHEBI:15379"/>
        <dbReference type="ChEBI" id="CHEBI:57912"/>
        <dbReference type="ChEBI" id="CHEBI:58629"/>
        <dbReference type="EC" id="1.13.11.11"/>
    </reaction>
</comment>
<dbReference type="InterPro" id="IPR017485">
    <property type="entry name" value="Trp_2-3-dOase_bac"/>
</dbReference>
<evidence type="ECO:0000256" key="8">
    <source>
        <dbReference type="ARBA" id="ARBA00050412"/>
    </source>
</evidence>
<dbReference type="Gene3D" id="1.20.58.480">
    <property type="match status" value="1"/>
</dbReference>
<comment type="function">
    <text evidence="9">Heme-dependent dioxygenase that catalyzes the oxidative cleavage of the L-tryptophan (L-Trp) pyrrole ring and converts L-tryptophan to N-formyl-L-kynurenine. Catalyzes the oxidative cleavage of the indole moiety.</text>
</comment>
<dbReference type="GO" id="GO:0046872">
    <property type="term" value="F:metal ion binding"/>
    <property type="evidence" value="ECO:0007669"/>
    <property type="project" value="UniProtKB-KW"/>
</dbReference>
<feature type="binding site" evidence="9">
    <location>
        <position position="289"/>
    </location>
    <ligand>
        <name>substrate</name>
    </ligand>
</feature>
<dbReference type="InterPro" id="IPR004981">
    <property type="entry name" value="Trp_2_3_dOase"/>
</dbReference>
<feature type="binding site" evidence="9">
    <location>
        <position position="148"/>
    </location>
    <ligand>
        <name>substrate</name>
    </ligand>
</feature>
<feature type="binding site" evidence="9">
    <location>
        <position position="152"/>
    </location>
    <ligand>
        <name>substrate</name>
    </ligand>
</feature>
<dbReference type="NCBIfam" id="TIGR03036">
    <property type="entry name" value="trp_2_3_diox"/>
    <property type="match status" value="1"/>
</dbReference>
<dbReference type="GO" id="GO:0019441">
    <property type="term" value="P:L-tryptophan catabolic process to kynurenine"/>
    <property type="evidence" value="ECO:0007669"/>
    <property type="project" value="UniProtKB-UniRule"/>
</dbReference>
<evidence type="ECO:0000256" key="5">
    <source>
        <dbReference type="ARBA" id="ARBA00023002"/>
    </source>
</evidence>
<keyword evidence="5 9" id="KW-0560">Oxidoreductase</keyword>
<comment type="pathway">
    <text evidence="9">Amino-acid degradation; L-tryptophan degradation via kynurenine pathway; L-kynurenine from L-tryptophan: step 1/2.</text>
</comment>
<dbReference type="InterPro" id="IPR037217">
    <property type="entry name" value="Trp/Indoleamine_2_3_dOase-like"/>
</dbReference>
<feature type="compositionally biased region" description="Basic residues" evidence="10">
    <location>
        <begin position="1"/>
        <end position="14"/>
    </location>
</feature>
<gene>
    <name evidence="9 11" type="primary">kynA</name>
    <name evidence="11" type="ORF">G127AT_06340</name>
</gene>
<dbReference type="FunFam" id="1.20.58.480:FF:000001">
    <property type="entry name" value="Tryptophan 2,3-dioxygenase"/>
    <property type="match status" value="1"/>
</dbReference>
<feature type="binding site" evidence="9">
    <location>
        <begin position="86"/>
        <end position="90"/>
    </location>
    <ligand>
        <name>substrate</name>
    </ligand>
</feature>
<evidence type="ECO:0000256" key="6">
    <source>
        <dbReference type="ARBA" id="ARBA00023004"/>
    </source>
</evidence>
<evidence type="ECO:0000256" key="1">
    <source>
        <dbReference type="ARBA" id="ARBA00011881"/>
    </source>
</evidence>
<keyword evidence="2 9" id="KW-0349">Heme</keyword>
<feature type="compositionally biased region" description="Basic and acidic residues" evidence="10">
    <location>
        <begin position="31"/>
        <end position="44"/>
    </location>
</feature>
<evidence type="ECO:0000313" key="12">
    <source>
        <dbReference type="Proteomes" id="UP000671914"/>
    </source>
</evidence>
<keyword evidence="3 9" id="KW-0479">Metal-binding</keyword>
<evidence type="ECO:0000256" key="9">
    <source>
        <dbReference type="HAMAP-Rule" id="MF_01972"/>
    </source>
</evidence>
<keyword evidence="6 9" id="KW-0408">Iron</keyword>
<dbReference type="EMBL" id="CP071696">
    <property type="protein sequence ID" value="QTX05817.1"/>
    <property type="molecule type" value="Genomic_DNA"/>
</dbReference>
<evidence type="ECO:0000256" key="3">
    <source>
        <dbReference type="ARBA" id="ARBA00022723"/>
    </source>
</evidence>
<proteinExistence type="inferred from homology"/>